<name>A0ABV3WTN9_9HYPH</name>
<reference evidence="4 5" key="1">
    <citation type="submission" date="2024-01" db="EMBL/GenBank/DDBJ databases">
        <title>New evidence supports the origin of RcGTA from prophage.</title>
        <authorList>
            <person name="Xu Y."/>
            <person name="Liu B."/>
            <person name="Chen F."/>
        </authorList>
    </citation>
    <scope>NUCLEOTIDE SEQUENCE [LARGE SCALE GENOMIC DNA]</scope>
    <source>
        <strain evidence="4 5">CBW1107-2</strain>
    </source>
</reference>
<dbReference type="InterPro" id="IPR039536">
    <property type="entry name" value="TetR_C_Proteobacteria"/>
</dbReference>
<dbReference type="Pfam" id="PF00440">
    <property type="entry name" value="TetR_N"/>
    <property type="match status" value="1"/>
</dbReference>
<dbReference type="PANTHER" id="PTHR30055">
    <property type="entry name" value="HTH-TYPE TRANSCRIPTIONAL REGULATOR RUTR"/>
    <property type="match status" value="1"/>
</dbReference>
<keyword evidence="1 2" id="KW-0238">DNA-binding</keyword>
<proteinExistence type="predicted"/>
<dbReference type="SUPFAM" id="SSF46689">
    <property type="entry name" value="Homeodomain-like"/>
    <property type="match status" value="1"/>
</dbReference>
<feature type="domain" description="HTH tetR-type" evidence="3">
    <location>
        <begin position="10"/>
        <end position="70"/>
    </location>
</feature>
<dbReference type="PRINTS" id="PR00455">
    <property type="entry name" value="HTHTETR"/>
</dbReference>
<organism evidence="4 5">
    <name type="scientific">Neoaquamicrobium sediminum</name>
    <dbReference type="NCBI Taxonomy" id="1849104"/>
    <lineage>
        <taxon>Bacteria</taxon>
        <taxon>Pseudomonadati</taxon>
        <taxon>Pseudomonadota</taxon>
        <taxon>Alphaproteobacteria</taxon>
        <taxon>Hyphomicrobiales</taxon>
        <taxon>Phyllobacteriaceae</taxon>
        <taxon>Neoaquamicrobium</taxon>
    </lineage>
</organism>
<protein>
    <submittedName>
        <fullName evidence="4">TetR/AcrR family transcriptional regulator</fullName>
    </submittedName>
</protein>
<evidence type="ECO:0000256" key="2">
    <source>
        <dbReference type="PROSITE-ProRule" id="PRU00335"/>
    </source>
</evidence>
<dbReference type="PROSITE" id="PS50977">
    <property type="entry name" value="HTH_TETR_2"/>
    <property type="match status" value="1"/>
</dbReference>
<dbReference type="Pfam" id="PF14246">
    <property type="entry name" value="TetR_C_7"/>
    <property type="match status" value="1"/>
</dbReference>
<evidence type="ECO:0000313" key="4">
    <source>
        <dbReference type="EMBL" id="MEX4007439.1"/>
    </source>
</evidence>
<dbReference type="EMBL" id="JAZHFV010000002">
    <property type="protein sequence ID" value="MEX4007439.1"/>
    <property type="molecule type" value="Genomic_DNA"/>
</dbReference>
<keyword evidence="5" id="KW-1185">Reference proteome</keyword>
<comment type="caution">
    <text evidence="4">The sequence shown here is derived from an EMBL/GenBank/DDBJ whole genome shotgun (WGS) entry which is preliminary data.</text>
</comment>
<dbReference type="InterPro" id="IPR050109">
    <property type="entry name" value="HTH-type_TetR-like_transc_reg"/>
</dbReference>
<dbReference type="RefSeq" id="WP_368802609.1">
    <property type="nucleotide sequence ID" value="NZ_JAZHFV010000002.1"/>
</dbReference>
<dbReference type="InterPro" id="IPR009057">
    <property type="entry name" value="Homeodomain-like_sf"/>
</dbReference>
<sequence length="214" mass="23663">MSNGAATRTRRSREKIVAAAEEVFLHNGFLGANMDTVAEHAGVSKQTVYAHFHSKEALFIQVVEAMTGGAAREIREDEEDVFGDRSVRDFLMQLALDQLTVVLTPRLMRLRRMVIGEVERFPELGRSLHDNGPGRSIRRMERAFAHYTRIGQLATPDPKAAAVQFNWILMAAPTNAAMLLGDAGIPKPAELRSHAGEAVRIFLCAFGPDVPRVE</sequence>
<evidence type="ECO:0000313" key="5">
    <source>
        <dbReference type="Proteomes" id="UP001559025"/>
    </source>
</evidence>
<gene>
    <name evidence="4" type="ORF">V1479_08995</name>
</gene>
<evidence type="ECO:0000256" key="1">
    <source>
        <dbReference type="ARBA" id="ARBA00023125"/>
    </source>
</evidence>
<evidence type="ECO:0000259" key="3">
    <source>
        <dbReference type="PROSITE" id="PS50977"/>
    </source>
</evidence>
<accession>A0ABV3WTN9</accession>
<feature type="DNA-binding region" description="H-T-H motif" evidence="2">
    <location>
        <begin position="33"/>
        <end position="52"/>
    </location>
</feature>
<dbReference type="Gene3D" id="1.10.357.10">
    <property type="entry name" value="Tetracycline Repressor, domain 2"/>
    <property type="match status" value="1"/>
</dbReference>
<dbReference type="InterPro" id="IPR001647">
    <property type="entry name" value="HTH_TetR"/>
</dbReference>
<dbReference type="Proteomes" id="UP001559025">
    <property type="component" value="Unassembled WGS sequence"/>
</dbReference>
<dbReference type="PANTHER" id="PTHR30055:SF146">
    <property type="entry name" value="HTH-TYPE TRANSCRIPTIONAL DUAL REGULATOR CECR"/>
    <property type="match status" value="1"/>
</dbReference>